<evidence type="ECO:0000313" key="8">
    <source>
        <dbReference type="EMBL" id="KAJ8968030.1"/>
    </source>
</evidence>
<comment type="caution">
    <text evidence="8">The sequence shown here is derived from an EMBL/GenBank/DDBJ whole genome shotgun (WGS) entry which is preliminary data.</text>
</comment>
<feature type="transmembrane region" description="Helical" evidence="6">
    <location>
        <begin position="376"/>
        <end position="396"/>
    </location>
</feature>
<accession>A0ABQ9IWS0</accession>
<dbReference type="PANTHER" id="PTHR23302">
    <property type="entry name" value="TRANSMEMBRANE CHANNEL-RELATED"/>
    <property type="match status" value="1"/>
</dbReference>
<keyword evidence="9" id="KW-1185">Reference proteome</keyword>
<dbReference type="Proteomes" id="UP001162164">
    <property type="component" value="Unassembled WGS sequence"/>
</dbReference>
<evidence type="ECO:0000259" key="7">
    <source>
        <dbReference type="Pfam" id="PF07810"/>
    </source>
</evidence>
<organism evidence="8 9">
    <name type="scientific">Molorchus minor</name>
    <dbReference type="NCBI Taxonomy" id="1323400"/>
    <lineage>
        <taxon>Eukaryota</taxon>
        <taxon>Metazoa</taxon>
        <taxon>Ecdysozoa</taxon>
        <taxon>Arthropoda</taxon>
        <taxon>Hexapoda</taxon>
        <taxon>Insecta</taxon>
        <taxon>Pterygota</taxon>
        <taxon>Neoptera</taxon>
        <taxon>Endopterygota</taxon>
        <taxon>Coleoptera</taxon>
        <taxon>Polyphaga</taxon>
        <taxon>Cucujiformia</taxon>
        <taxon>Chrysomeloidea</taxon>
        <taxon>Cerambycidae</taxon>
        <taxon>Lamiinae</taxon>
        <taxon>Monochamini</taxon>
        <taxon>Molorchus</taxon>
    </lineage>
</organism>
<reference evidence="8" key="1">
    <citation type="journal article" date="2023" name="Insect Mol. Biol.">
        <title>Genome sequencing provides insights into the evolution of gene families encoding plant cell wall-degrading enzymes in longhorned beetles.</title>
        <authorList>
            <person name="Shin N.R."/>
            <person name="Okamura Y."/>
            <person name="Kirsch R."/>
            <person name="Pauchet Y."/>
        </authorList>
    </citation>
    <scope>NUCLEOTIDE SEQUENCE</scope>
    <source>
        <strain evidence="8">MMC_N1</strain>
    </source>
</reference>
<feature type="domain" description="TMC" evidence="7">
    <location>
        <begin position="471"/>
        <end position="568"/>
    </location>
</feature>
<keyword evidence="3 6" id="KW-0812">Transmembrane</keyword>
<dbReference type="InterPro" id="IPR012496">
    <property type="entry name" value="TMC_dom"/>
</dbReference>
<evidence type="ECO:0000313" key="9">
    <source>
        <dbReference type="Proteomes" id="UP001162164"/>
    </source>
</evidence>
<gene>
    <name evidence="8" type="ORF">NQ317_017167</name>
</gene>
<keyword evidence="5 6" id="KW-0472">Membrane</keyword>
<protein>
    <recommendedName>
        <fullName evidence="7">TMC domain-containing protein</fullName>
    </recommendedName>
</protein>
<evidence type="ECO:0000256" key="1">
    <source>
        <dbReference type="ARBA" id="ARBA00004141"/>
    </source>
</evidence>
<sequence>MCSVAITKKIAFSKAPLWTSSFNQSNEIPTISGLANSFIERQSATMSNHTEENIGEDDTLDDNYIVDTIFSQDEDFNNHMENENEQNLHYSNRVHSIHRNRLYDQGNNNIMQSVEARTGDTTRKKMDMNKSAGDMLKSIENHANLIVAKMEQDPALMEDSPTSEQLRRETLRDMPQCLTLKRRVRVKLSKSVSQKSKKKPLSCYKMFKYRMSITMSKLKLNLKNLAYTFELWYGPVKQIEGNFGSGVASFFKFLRWIFILNLFVAVISFVFITVPQLTTNWSSITEFENFTWTDIFSGEGYLTNTILYYALQVLIVEVLLKQRIFCGWDYNIATEDAAHLKSHAIYTELKELLYEDMHQKEKDSCMVIFWTKMMQLTMNIFILILLFATGYVMWFSMDKAEKEHWSSVYTTIAVNVIMTLFPIIFSIIVRYEGYKSPKTMLCFTLVRTFILGFVVIGVLVTYWLKNPDNECWETSLGKEIYRLVLFDFIFAVILIPVVDIIWYYLSRFLSKGHLHFDIARNTMQVMYNQTLFWVGLFFSPFLAVIVVIKLLIMWYIKEIVVMKFCKPS</sequence>
<evidence type="ECO:0000256" key="3">
    <source>
        <dbReference type="ARBA" id="ARBA00022692"/>
    </source>
</evidence>
<comment type="similarity">
    <text evidence="2">Belongs to the TMC family.</text>
</comment>
<proteinExistence type="inferred from homology"/>
<dbReference type="EMBL" id="JAPWTJ010002078">
    <property type="protein sequence ID" value="KAJ8968030.1"/>
    <property type="molecule type" value="Genomic_DNA"/>
</dbReference>
<dbReference type="InterPro" id="IPR038900">
    <property type="entry name" value="TMC"/>
</dbReference>
<feature type="transmembrane region" description="Helical" evidence="6">
    <location>
        <begin position="441"/>
        <end position="464"/>
    </location>
</feature>
<evidence type="ECO:0000256" key="5">
    <source>
        <dbReference type="ARBA" id="ARBA00023136"/>
    </source>
</evidence>
<feature type="transmembrane region" description="Helical" evidence="6">
    <location>
        <begin position="530"/>
        <end position="556"/>
    </location>
</feature>
<evidence type="ECO:0000256" key="4">
    <source>
        <dbReference type="ARBA" id="ARBA00022989"/>
    </source>
</evidence>
<dbReference type="Pfam" id="PF07810">
    <property type="entry name" value="TMC"/>
    <property type="match status" value="1"/>
</dbReference>
<comment type="subcellular location">
    <subcellularLocation>
        <location evidence="1">Membrane</location>
        <topology evidence="1">Multi-pass membrane protein</topology>
    </subcellularLocation>
</comment>
<name>A0ABQ9IWS0_9CUCU</name>
<dbReference type="PANTHER" id="PTHR23302:SF43">
    <property type="entry name" value="TMC DOMAIN-CONTAINING PROTEIN"/>
    <property type="match status" value="1"/>
</dbReference>
<feature type="transmembrane region" description="Helical" evidence="6">
    <location>
        <begin position="408"/>
        <end position="429"/>
    </location>
</feature>
<feature type="transmembrane region" description="Helical" evidence="6">
    <location>
        <begin position="253"/>
        <end position="274"/>
    </location>
</feature>
<evidence type="ECO:0000256" key="6">
    <source>
        <dbReference type="SAM" id="Phobius"/>
    </source>
</evidence>
<feature type="transmembrane region" description="Helical" evidence="6">
    <location>
        <begin position="301"/>
        <end position="320"/>
    </location>
</feature>
<feature type="transmembrane region" description="Helical" evidence="6">
    <location>
        <begin position="484"/>
        <end position="505"/>
    </location>
</feature>
<keyword evidence="4 6" id="KW-1133">Transmembrane helix</keyword>
<evidence type="ECO:0000256" key="2">
    <source>
        <dbReference type="ARBA" id="ARBA00006510"/>
    </source>
</evidence>